<dbReference type="InterPro" id="IPR005543">
    <property type="entry name" value="PASTA_dom"/>
</dbReference>
<proteinExistence type="predicted"/>
<dbReference type="RefSeq" id="WP_369187057.1">
    <property type="nucleotide sequence ID" value="NZ_CP163431.1"/>
</dbReference>
<feature type="domain" description="PASTA" evidence="12">
    <location>
        <begin position="387"/>
        <end position="454"/>
    </location>
</feature>
<dbReference type="CDD" id="cd14014">
    <property type="entry name" value="STKc_PknB_like"/>
    <property type="match status" value="1"/>
</dbReference>
<dbReference type="CDD" id="cd06577">
    <property type="entry name" value="PASTA_pknB"/>
    <property type="match status" value="4"/>
</dbReference>
<keyword evidence="4" id="KW-0547">Nucleotide-binding</keyword>
<protein>
    <recommendedName>
        <fullName evidence="1">non-specific serine/threonine protein kinase</fullName>
        <ecNumber evidence="1">2.7.11.1</ecNumber>
    </recommendedName>
</protein>
<accession>A0AB39M214</accession>
<feature type="compositionally biased region" description="Polar residues" evidence="9">
    <location>
        <begin position="292"/>
        <end position="316"/>
    </location>
</feature>
<keyword evidence="10" id="KW-1133">Transmembrane helix</keyword>
<dbReference type="GO" id="GO:0045717">
    <property type="term" value="P:negative regulation of fatty acid biosynthetic process"/>
    <property type="evidence" value="ECO:0007669"/>
    <property type="project" value="UniProtKB-ARBA"/>
</dbReference>
<evidence type="ECO:0000256" key="10">
    <source>
        <dbReference type="SAM" id="Phobius"/>
    </source>
</evidence>
<feature type="region of interest" description="Disordered" evidence="9">
    <location>
        <begin position="289"/>
        <end position="359"/>
    </location>
</feature>
<keyword evidence="2" id="KW-0723">Serine/threonine-protein kinase</keyword>
<feature type="domain" description="PASTA" evidence="12">
    <location>
        <begin position="524"/>
        <end position="589"/>
    </location>
</feature>
<evidence type="ECO:0000256" key="1">
    <source>
        <dbReference type="ARBA" id="ARBA00012513"/>
    </source>
</evidence>
<dbReference type="FunFam" id="1.10.510.10:FF:000021">
    <property type="entry name" value="Serine/threonine protein kinase"/>
    <property type="match status" value="1"/>
</dbReference>
<gene>
    <name evidence="13" type="primary">pknB</name>
    <name evidence="13" type="ORF">AB5J58_08480</name>
</gene>
<evidence type="ECO:0000256" key="6">
    <source>
        <dbReference type="ARBA" id="ARBA00022840"/>
    </source>
</evidence>
<feature type="domain" description="PASTA" evidence="12">
    <location>
        <begin position="590"/>
        <end position="654"/>
    </location>
</feature>
<dbReference type="Gene3D" id="3.30.10.20">
    <property type="match status" value="4"/>
</dbReference>
<dbReference type="EC" id="2.7.11.1" evidence="1"/>
<dbReference type="Gene3D" id="1.10.510.10">
    <property type="entry name" value="Transferase(Phosphotransferase) domain 1"/>
    <property type="match status" value="1"/>
</dbReference>
<dbReference type="AlphaFoldDB" id="A0AB39M214"/>
<dbReference type="SMART" id="SM00740">
    <property type="entry name" value="PASTA"/>
    <property type="match status" value="4"/>
</dbReference>
<keyword evidence="5 13" id="KW-0418">Kinase</keyword>
<name>A0AB39M214_9ACTN</name>
<evidence type="ECO:0000256" key="8">
    <source>
        <dbReference type="ARBA" id="ARBA00048679"/>
    </source>
</evidence>
<evidence type="ECO:0000259" key="12">
    <source>
        <dbReference type="PROSITE" id="PS51178"/>
    </source>
</evidence>
<dbReference type="SUPFAM" id="SSF56112">
    <property type="entry name" value="Protein kinase-like (PK-like)"/>
    <property type="match status" value="1"/>
</dbReference>
<reference evidence="13" key="1">
    <citation type="submission" date="2024-07" db="EMBL/GenBank/DDBJ databases">
        <authorList>
            <person name="Yu S.T."/>
        </authorList>
    </citation>
    <scope>NUCLEOTIDE SEQUENCE</scope>
    <source>
        <strain evidence="13">R08</strain>
    </source>
</reference>
<dbReference type="Pfam" id="PF00069">
    <property type="entry name" value="Pkinase"/>
    <property type="match status" value="1"/>
</dbReference>
<dbReference type="PANTHER" id="PTHR43289:SF34">
    <property type="entry name" value="SERINE_THREONINE-PROTEIN KINASE YBDM-RELATED"/>
    <property type="match status" value="1"/>
</dbReference>
<dbReference type="PROSITE" id="PS00108">
    <property type="entry name" value="PROTEIN_KINASE_ST"/>
    <property type="match status" value="1"/>
</dbReference>
<dbReference type="NCBIfam" id="NF033483">
    <property type="entry name" value="PknB_PASTA_kin"/>
    <property type="match status" value="1"/>
</dbReference>
<keyword evidence="3" id="KW-0808">Transferase</keyword>
<organism evidence="13">
    <name type="scientific">Streptomyces sp. R08</name>
    <dbReference type="NCBI Taxonomy" id="3238624"/>
    <lineage>
        <taxon>Bacteria</taxon>
        <taxon>Bacillati</taxon>
        <taxon>Actinomycetota</taxon>
        <taxon>Actinomycetes</taxon>
        <taxon>Kitasatosporales</taxon>
        <taxon>Streptomycetaceae</taxon>
        <taxon>Streptomyces</taxon>
    </lineage>
</organism>
<dbReference type="PANTHER" id="PTHR43289">
    <property type="entry name" value="MITOGEN-ACTIVATED PROTEIN KINASE KINASE KINASE 20-RELATED"/>
    <property type="match status" value="1"/>
</dbReference>
<feature type="domain" description="PASTA" evidence="12">
    <location>
        <begin position="455"/>
        <end position="522"/>
    </location>
</feature>
<dbReference type="GO" id="GO:0004674">
    <property type="term" value="F:protein serine/threonine kinase activity"/>
    <property type="evidence" value="ECO:0007669"/>
    <property type="project" value="UniProtKB-KW"/>
</dbReference>
<dbReference type="InterPro" id="IPR011009">
    <property type="entry name" value="Kinase-like_dom_sf"/>
</dbReference>
<dbReference type="PROSITE" id="PS51178">
    <property type="entry name" value="PASTA"/>
    <property type="match status" value="4"/>
</dbReference>
<comment type="catalytic activity">
    <reaction evidence="8">
        <text>L-seryl-[protein] + ATP = O-phospho-L-seryl-[protein] + ADP + H(+)</text>
        <dbReference type="Rhea" id="RHEA:17989"/>
        <dbReference type="Rhea" id="RHEA-COMP:9863"/>
        <dbReference type="Rhea" id="RHEA-COMP:11604"/>
        <dbReference type="ChEBI" id="CHEBI:15378"/>
        <dbReference type="ChEBI" id="CHEBI:29999"/>
        <dbReference type="ChEBI" id="CHEBI:30616"/>
        <dbReference type="ChEBI" id="CHEBI:83421"/>
        <dbReference type="ChEBI" id="CHEBI:456216"/>
        <dbReference type="EC" id="2.7.11.1"/>
    </reaction>
</comment>
<keyword evidence="10" id="KW-0812">Transmembrane</keyword>
<sequence>MDTTLHDPLVGQLLDGRYRVDARIAVGGMATVYRAVDTRLDRVLALKVMHPTLAADGHFVDRFIREAKSVARLAHPNVVQVFDQGADRTYVYLAMEYVAGCTLRDVLRERGALQPRAALDILEPVLAALGAAHRAGFVHRDMKPENVLIGDDGRVKVADFGLVRSVDTVTSTTGSVLGTVSYLAPEQIEGGNADPRVDVYASGVVLYEMLTGRKPHEGDSAAIVLYKHLHEDVPPPSAVVPGLAYELDELVATATARTPDLRPYDAVALFGLVREARARLSDGQLDAVPPQALTSEHPNAENRTSVIPRSLTSPTLGSARAGGPPSRPLPVDDGPGDPLNRTSRFESGPPLPPRRREARRPRRGLLAIVAALLLVVGVGTGVWYINSGQFTKVPPLLSKSEAQAKDRLKDAGLDVKKVDHAYSDTVKRGTVISTDPESGARIRNNDSVALTISNGPETVKVPDLTGLALDRAQSRLKRDGLAAGMVTREFSDDVPKGSVISTSPDAGTERHAGSAIALTVSKGGAVDVPDVTGEDLEDAKADLQEAGLSVKVAATQVTSEYDAGQVARQTPAGDSQAAEGDTVTLTLSKGPEMVEVPSVVGASVDAATKLLEQSGFEVKEDRGLLGLFGDTVKKQSVDAGEQAPKGSTITITIR</sequence>
<evidence type="ECO:0000256" key="7">
    <source>
        <dbReference type="ARBA" id="ARBA00047899"/>
    </source>
</evidence>
<keyword evidence="6" id="KW-0067">ATP-binding</keyword>
<comment type="catalytic activity">
    <reaction evidence="7">
        <text>L-threonyl-[protein] + ATP = O-phospho-L-threonyl-[protein] + ADP + H(+)</text>
        <dbReference type="Rhea" id="RHEA:46608"/>
        <dbReference type="Rhea" id="RHEA-COMP:11060"/>
        <dbReference type="Rhea" id="RHEA-COMP:11605"/>
        <dbReference type="ChEBI" id="CHEBI:15378"/>
        <dbReference type="ChEBI" id="CHEBI:30013"/>
        <dbReference type="ChEBI" id="CHEBI:30616"/>
        <dbReference type="ChEBI" id="CHEBI:61977"/>
        <dbReference type="ChEBI" id="CHEBI:456216"/>
        <dbReference type="EC" id="2.7.11.1"/>
    </reaction>
</comment>
<evidence type="ECO:0000256" key="3">
    <source>
        <dbReference type="ARBA" id="ARBA00022679"/>
    </source>
</evidence>
<dbReference type="EMBL" id="CP163431">
    <property type="protein sequence ID" value="XDQ00208.1"/>
    <property type="molecule type" value="Genomic_DNA"/>
</dbReference>
<dbReference type="Pfam" id="PF03793">
    <property type="entry name" value="PASTA"/>
    <property type="match status" value="4"/>
</dbReference>
<keyword evidence="10" id="KW-0472">Membrane</keyword>
<dbReference type="InterPro" id="IPR008271">
    <property type="entry name" value="Ser/Thr_kinase_AS"/>
</dbReference>
<evidence type="ECO:0000256" key="5">
    <source>
        <dbReference type="ARBA" id="ARBA00022777"/>
    </source>
</evidence>
<evidence type="ECO:0000313" key="13">
    <source>
        <dbReference type="EMBL" id="XDQ00208.1"/>
    </source>
</evidence>
<dbReference type="FunFam" id="3.30.200.20:FF:000035">
    <property type="entry name" value="Serine/threonine protein kinase Stk1"/>
    <property type="match status" value="1"/>
</dbReference>
<feature type="compositionally biased region" description="Low complexity" evidence="9">
    <location>
        <begin position="329"/>
        <end position="339"/>
    </location>
</feature>
<dbReference type="InterPro" id="IPR000719">
    <property type="entry name" value="Prot_kinase_dom"/>
</dbReference>
<evidence type="ECO:0000256" key="9">
    <source>
        <dbReference type="SAM" id="MobiDB-lite"/>
    </source>
</evidence>
<dbReference type="GO" id="GO:0005524">
    <property type="term" value="F:ATP binding"/>
    <property type="evidence" value="ECO:0007669"/>
    <property type="project" value="UniProtKB-KW"/>
</dbReference>
<evidence type="ECO:0000259" key="11">
    <source>
        <dbReference type="PROSITE" id="PS50011"/>
    </source>
</evidence>
<dbReference type="SMART" id="SM00220">
    <property type="entry name" value="S_TKc"/>
    <property type="match status" value="1"/>
</dbReference>
<evidence type="ECO:0000256" key="2">
    <source>
        <dbReference type="ARBA" id="ARBA00022527"/>
    </source>
</evidence>
<feature type="domain" description="Protein kinase" evidence="11">
    <location>
        <begin position="18"/>
        <end position="280"/>
    </location>
</feature>
<dbReference type="PROSITE" id="PS50011">
    <property type="entry name" value="PROTEIN_KINASE_DOM"/>
    <property type="match status" value="1"/>
</dbReference>
<dbReference type="SUPFAM" id="SSF54184">
    <property type="entry name" value="Penicillin-binding protein 2x (pbp-2x), c-terminal domain"/>
    <property type="match status" value="1"/>
</dbReference>
<feature type="transmembrane region" description="Helical" evidence="10">
    <location>
        <begin position="364"/>
        <end position="385"/>
    </location>
</feature>
<evidence type="ECO:0000256" key="4">
    <source>
        <dbReference type="ARBA" id="ARBA00022741"/>
    </source>
</evidence>
<dbReference type="Gene3D" id="3.30.200.20">
    <property type="entry name" value="Phosphorylase Kinase, domain 1"/>
    <property type="match status" value="1"/>
</dbReference>